<dbReference type="InterPro" id="IPR024884">
    <property type="entry name" value="NAPE-PLD"/>
</dbReference>
<name>A0AA88YCM5_PINIB</name>
<evidence type="ECO:0000313" key="8">
    <source>
        <dbReference type="EMBL" id="KAK3102802.1"/>
    </source>
</evidence>
<dbReference type="InterPro" id="IPR036866">
    <property type="entry name" value="RibonucZ/Hydroxyglut_hydro"/>
</dbReference>
<comment type="catalytic activity">
    <reaction evidence="4">
        <text>N-(5Z,8Z,11Z,14Z-eicosatetraenoyl)-1,2-di-(9Z-octadecenoyl)-sn-glycero-3-phosphoethanolamine + H2O = N-(5Z,8Z,11Z,14Z-eicosatetraenoyl)-ethanolamine + 1,2-di-(9Z-octadecenoyl)-sn-glycero-3-phosphate + H(+)</text>
        <dbReference type="Rhea" id="RHEA:45528"/>
        <dbReference type="ChEBI" id="CHEBI:2700"/>
        <dbReference type="ChEBI" id="CHEBI:15377"/>
        <dbReference type="ChEBI" id="CHEBI:15378"/>
        <dbReference type="ChEBI" id="CHEBI:74546"/>
        <dbReference type="ChEBI" id="CHEBI:85277"/>
    </reaction>
    <physiologicalReaction direction="left-to-right" evidence="4">
        <dbReference type="Rhea" id="RHEA:45529"/>
    </physiologicalReaction>
</comment>
<dbReference type="Proteomes" id="UP001186944">
    <property type="component" value="Unassembled WGS sequence"/>
</dbReference>
<feature type="binding site" evidence="5">
    <location>
        <position position="189"/>
    </location>
    <ligand>
        <name>Zn(2+)</name>
        <dbReference type="ChEBI" id="CHEBI:29105"/>
        <label>2</label>
    </ligand>
</feature>
<dbReference type="PIRSF" id="PIRSF038896">
    <property type="entry name" value="NAPE-PLD"/>
    <property type="match status" value="1"/>
</dbReference>
<feature type="binding site" evidence="5">
    <location>
        <position position="190"/>
    </location>
    <ligand>
        <name>Zn(2+)</name>
        <dbReference type="ChEBI" id="CHEBI:29105"/>
        <label>2</label>
    </ligand>
</feature>
<evidence type="ECO:0000256" key="2">
    <source>
        <dbReference type="ARBA" id="ARBA00012279"/>
    </source>
</evidence>
<evidence type="ECO:0000256" key="4">
    <source>
        <dbReference type="ARBA" id="ARBA00048025"/>
    </source>
</evidence>
<dbReference type="GO" id="GO:0005737">
    <property type="term" value="C:cytoplasm"/>
    <property type="evidence" value="ECO:0007669"/>
    <property type="project" value="TreeGrafter"/>
</dbReference>
<dbReference type="PANTHER" id="PTHR15032">
    <property type="entry name" value="N-ACYL-PHOSPHATIDYLETHANOLAMINE-HYDROLYZING PHOSPHOLIPASE D"/>
    <property type="match status" value="1"/>
</dbReference>
<accession>A0AA88YCM5</accession>
<evidence type="ECO:0000256" key="6">
    <source>
        <dbReference type="SAM" id="MobiDB-lite"/>
    </source>
</evidence>
<feature type="binding site" evidence="5">
    <location>
        <position position="185"/>
    </location>
    <ligand>
        <name>Zn(2+)</name>
        <dbReference type="ChEBI" id="CHEBI:29105"/>
        <label>1</label>
    </ligand>
</feature>
<evidence type="ECO:0000256" key="1">
    <source>
        <dbReference type="ARBA" id="ARBA00010127"/>
    </source>
</evidence>
<keyword evidence="3" id="KW-1208">Phospholipid metabolism</keyword>
<reference evidence="8" key="1">
    <citation type="submission" date="2019-08" db="EMBL/GenBank/DDBJ databases">
        <title>The improved chromosome-level genome for the pearl oyster Pinctada fucata martensii using PacBio sequencing and Hi-C.</title>
        <authorList>
            <person name="Zheng Z."/>
        </authorList>
    </citation>
    <scope>NUCLEOTIDE SEQUENCE</scope>
    <source>
        <strain evidence="8">ZZ-2019</strain>
        <tissue evidence="8">Adductor muscle</tissue>
    </source>
</reference>
<keyword evidence="3" id="KW-0442">Lipid degradation</keyword>
<keyword evidence="5" id="KW-0862">Zinc</keyword>
<evidence type="ECO:0000313" key="9">
    <source>
        <dbReference type="Proteomes" id="UP001186944"/>
    </source>
</evidence>
<evidence type="ECO:0000256" key="3">
    <source>
        <dbReference type="ARBA" id="ARBA00022668"/>
    </source>
</evidence>
<comment type="cofactor">
    <cofactor evidence="5">
        <name>Zn(2+)</name>
        <dbReference type="ChEBI" id="CHEBI:29105"/>
    </cofactor>
    <text evidence="5">Binds 2 zinc divalent cations per subunit.</text>
</comment>
<dbReference type="InterPro" id="IPR001279">
    <property type="entry name" value="Metallo-B-lactamas"/>
</dbReference>
<comment type="caution">
    <text evidence="8">The sequence shown here is derived from an EMBL/GenBank/DDBJ whole genome shotgun (WGS) entry which is preliminary data.</text>
</comment>
<dbReference type="Pfam" id="PF12706">
    <property type="entry name" value="Lactamase_B_2"/>
    <property type="match status" value="1"/>
</dbReference>
<feature type="binding site" evidence="5">
    <location>
        <position position="279"/>
    </location>
    <ligand>
        <name>Zn(2+)</name>
        <dbReference type="ChEBI" id="CHEBI:29105"/>
        <label>1</label>
    </ligand>
</feature>
<evidence type="ECO:0000256" key="5">
    <source>
        <dbReference type="PIRSR" id="PIRSR038896-51"/>
    </source>
</evidence>
<feature type="binding site" evidence="5">
    <location>
        <position position="310"/>
    </location>
    <ligand>
        <name>Zn(2+)</name>
        <dbReference type="ChEBI" id="CHEBI:29105"/>
        <label>1</label>
    </ligand>
</feature>
<organism evidence="8 9">
    <name type="scientific">Pinctada imbricata</name>
    <name type="common">Atlantic pearl-oyster</name>
    <name type="synonym">Pinctada martensii</name>
    <dbReference type="NCBI Taxonomy" id="66713"/>
    <lineage>
        <taxon>Eukaryota</taxon>
        <taxon>Metazoa</taxon>
        <taxon>Spiralia</taxon>
        <taxon>Lophotrochozoa</taxon>
        <taxon>Mollusca</taxon>
        <taxon>Bivalvia</taxon>
        <taxon>Autobranchia</taxon>
        <taxon>Pteriomorphia</taxon>
        <taxon>Pterioida</taxon>
        <taxon>Pterioidea</taxon>
        <taxon>Pteriidae</taxon>
        <taxon>Pinctada</taxon>
    </lineage>
</organism>
<dbReference type="GO" id="GO:0070290">
    <property type="term" value="F:N-acylphosphatidylethanolamine-specific phospholipase D activity"/>
    <property type="evidence" value="ECO:0007669"/>
    <property type="project" value="UniProtKB-EC"/>
</dbReference>
<proteinExistence type="inferred from homology"/>
<feature type="compositionally biased region" description="Polar residues" evidence="6">
    <location>
        <begin position="1"/>
        <end position="10"/>
    </location>
</feature>
<sequence length="430" mass="49411">MADEASLNNIDNEEKEGQEVDLGPGLACSHSNELDQPGKEVSWRPFRPVVWKNPESWKTWKIPNKIEFVTQVKMKSSLDKSDIPKSKEELDKHLPIERVNFNKLENPPEKAIQVMWIGHASVLVQFDGISILCDPVFSEHIGPSLVMSKSPTWFLDMFTCKRYRKAPCTVKELQKVAIDVVLISHDHFDHLDNQSIVDIADTFPDVKFVVPMGIKDWLRKALPRFSSNNIRELKWWETQKMVCEKGKWMFGGNQSETAAISMDIMEKRTISIHCTPAQHWCQRGMMDLNTRLWCSWAVQGPQQSFFFGGDSGYCDVFKKIGRKYGPFTLAALPIGAYEPRSYMHPQHVSPEQAVDVHEDIRAKFSLGIHWGTFKQMGCFEHYLEPPKLVEKRLEEKGLELDSFQVINHGAIWQIPENPSTEKGKDHKAKF</sequence>
<dbReference type="PANTHER" id="PTHR15032:SF4">
    <property type="entry name" value="N-ACYL-PHOSPHATIDYLETHANOLAMINE-HYDROLYZING PHOSPHOLIPASE D"/>
    <property type="match status" value="1"/>
</dbReference>
<feature type="binding site" evidence="5">
    <location>
        <position position="310"/>
    </location>
    <ligand>
        <name>Zn(2+)</name>
        <dbReference type="ChEBI" id="CHEBI:29105"/>
        <label>2</label>
    </ligand>
</feature>
<dbReference type="EMBL" id="VSWD01000005">
    <property type="protein sequence ID" value="KAK3102802.1"/>
    <property type="molecule type" value="Genomic_DNA"/>
</dbReference>
<dbReference type="GO" id="GO:0009395">
    <property type="term" value="P:phospholipid catabolic process"/>
    <property type="evidence" value="ECO:0007669"/>
    <property type="project" value="UniProtKB-KW"/>
</dbReference>
<keyword evidence="9" id="KW-1185">Reference proteome</keyword>
<feature type="domain" description="Metallo-beta-lactamase" evidence="7">
    <location>
        <begin position="131"/>
        <end position="370"/>
    </location>
</feature>
<dbReference type="SUPFAM" id="SSF56281">
    <property type="entry name" value="Metallo-hydrolase/oxidoreductase"/>
    <property type="match status" value="1"/>
</dbReference>
<keyword evidence="5" id="KW-0479">Metal-binding</keyword>
<dbReference type="Gene3D" id="3.60.15.10">
    <property type="entry name" value="Ribonuclease Z/Hydroxyacylglutathione hydrolase-like"/>
    <property type="match status" value="1"/>
</dbReference>
<keyword evidence="3" id="KW-0595">Phospholipid degradation</keyword>
<evidence type="ECO:0000259" key="7">
    <source>
        <dbReference type="Pfam" id="PF12706"/>
    </source>
</evidence>
<comment type="similarity">
    <text evidence="1">Belongs to the NAPE-PLD family.</text>
</comment>
<feature type="binding site" evidence="5">
    <location>
        <position position="187"/>
    </location>
    <ligand>
        <name>Zn(2+)</name>
        <dbReference type="ChEBI" id="CHEBI:29105"/>
        <label>1</label>
    </ligand>
</feature>
<keyword evidence="3" id="KW-0443">Lipid metabolism</keyword>
<protein>
    <recommendedName>
        <fullName evidence="2">N-acetylphosphatidylethanolamine-hydrolyzing phospholipase D</fullName>
        <ecNumber evidence="2">3.1.4.54</ecNumber>
    </recommendedName>
</protein>
<gene>
    <name evidence="8" type="ORF">FSP39_014016</name>
</gene>
<feature type="region of interest" description="Disordered" evidence="6">
    <location>
        <begin position="1"/>
        <end position="39"/>
    </location>
</feature>
<dbReference type="AlphaFoldDB" id="A0AA88YCM5"/>
<dbReference type="EC" id="3.1.4.54" evidence="2"/>
<dbReference type="GO" id="GO:0008270">
    <property type="term" value="F:zinc ion binding"/>
    <property type="evidence" value="ECO:0007669"/>
    <property type="project" value="InterPro"/>
</dbReference>
<feature type="binding site" evidence="5">
    <location>
        <position position="369"/>
    </location>
    <ligand>
        <name>Zn(2+)</name>
        <dbReference type="ChEBI" id="CHEBI:29105"/>
        <label>2</label>
    </ligand>
</feature>